<dbReference type="EMBL" id="CP141614">
    <property type="protein sequence ID" value="WRP13396.1"/>
    <property type="molecule type" value="Genomic_DNA"/>
</dbReference>
<evidence type="ECO:0000256" key="8">
    <source>
        <dbReference type="ARBA" id="ARBA00022989"/>
    </source>
</evidence>
<feature type="transmembrane region" description="Helical" evidence="10">
    <location>
        <begin position="888"/>
        <end position="907"/>
    </location>
</feature>
<dbReference type="InterPro" id="IPR059000">
    <property type="entry name" value="ATPase_P-type_domA"/>
</dbReference>
<evidence type="ECO:0000256" key="9">
    <source>
        <dbReference type="ARBA" id="ARBA00023136"/>
    </source>
</evidence>
<evidence type="ECO:0000256" key="4">
    <source>
        <dbReference type="ARBA" id="ARBA00022692"/>
    </source>
</evidence>
<evidence type="ECO:0000256" key="5">
    <source>
        <dbReference type="ARBA" id="ARBA00022741"/>
    </source>
</evidence>
<feature type="transmembrane region" description="Helical" evidence="10">
    <location>
        <begin position="264"/>
        <end position="281"/>
    </location>
</feature>
<dbReference type="InterPro" id="IPR008250">
    <property type="entry name" value="ATPase_P-typ_transduc_dom_A_sf"/>
</dbReference>
<dbReference type="InterPro" id="IPR044492">
    <property type="entry name" value="P_typ_ATPase_HD_dom"/>
</dbReference>
<dbReference type="InterPro" id="IPR006068">
    <property type="entry name" value="ATPase_P-typ_cation-transptr_C"/>
</dbReference>
<dbReference type="Gene3D" id="2.70.150.10">
    <property type="entry name" value="Calcium-transporting ATPase, cytoplasmic transduction domain A"/>
    <property type="match status" value="1"/>
</dbReference>
<dbReference type="SUPFAM" id="SSF81653">
    <property type="entry name" value="Calcium ATPase, transduction domain A"/>
    <property type="match status" value="1"/>
</dbReference>
<dbReference type="InterPro" id="IPR036412">
    <property type="entry name" value="HAD-like_sf"/>
</dbReference>
<dbReference type="SUPFAM" id="SSF56784">
    <property type="entry name" value="HAD-like"/>
    <property type="match status" value="1"/>
</dbReference>
<feature type="transmembrane region" description="Helical" evidence="10">
    <location>
        <begin position="74"/>
        <end position="92"/>
    </location>
</feature>
<dbReference type="PROSITE" id="PS00154">
    <property type="entry name" value="ATPASE_E1_E2"/>
    <property type="match status" value="1"/>
</dbReference>
<dbReference type="RefSeq" id="WP_324667641.1">
    <property type="nucleotide sequence ID" value="NZ_CP141614.1"/>
</dbReference>
<dbReference type="SFLD" id="SFLDF00027">
    <property type="entry name" value="p-type_atpase"/>
    <property type="match status" value="1"/>
</dbReference>
<dbReference type="SFLD" id="SFLDS00003">
    <property type="entry name" value="Haloacid_Dehalogenase"/>
    <property type="match status" value="1"/>
</dbReference>
<dbReference type="Gene3D" id="1.20.1110.10">
    <property type="entry name" value="Calcium-transporting ATPase, transmembrane domain"/>
    <property type="match status" value="1"/>
</dbReference>
<organism evidence="12 13">
    <name type="scientific">Geochorda subterranea</name>
    <dbReference type="NCBI Taxonomy" id="3109564"/>
    <lineage>
        <taxon>Bacteria</taxon>
        <taxon>Bacillati</taxon>
        <taxon>Bacillota</taxon>
        <taxon>Limnochordia</taxon>
        <taxon>Limnochordales</taxon>
        <taxon>Geochordaceae</taxon>
        <taxon>Geochorda</taxon>
    </lineage>
</organism>
<dbReference type="Pfam" id="PF13246">
    <property type="entry name" value="Cation_ATPase"/>
    <property type="match status" value="1"/>
</dbReference>
<feature type="domain" description="Cation-transporting P-type ATPase N-terminal" evidence="11">
    <location>
        <begin position="20"/>
        <end position="94"/>
    </location>
</feature>
<dbReference type="PRINTS" id="PR00120">
    <property type="entry name" value="HATPASE"/>
</dbReference>
<dbReference type="SMART" id="SM00831">
    <property type="entry name" value="Cation_ATPase_N"/>
    <property type="match status" value="1"/>
</dbReference>
<dbReference type="SFLD" id="SFLDG00002">
    <property type="entry name" value="C1.7:_P-type_atpase_like"/>
    <property type="match status" value="1"/>
</dbReference>
<dbReference type="Proteomes" id="UP001333102">
    <property type="component" value="Chromosome"/>
</dbReference>
<reference evidence="13" key="1">
    <citation type="submission" date="2023-12" db="EMBL/GenBank/DDBJ databases">
        <title>Novel isolates from deep terrestrial aquifers shed light on the physiology and ecology of the class Limnochordia.</title>
        <authorList>
            <person name="Karnachuk O.V."/>
            <person name="Lukina A.P."/>
            <person name="Avakyan M.R."/>
            <person name="Kadnikov V."/>
            <person name="Begmatov S."/>
            <person name="Beletsky A.V."/>
            <person name="Mardanov A.V."/>
            <person name="Ravin N.V."/>
        </authorList>
    </citation>
    <scope>NUCLEOTIDE SEQUENCE [LARGE SCALE GENOMIC DNA]</scope>
    <source>
        <strain evidence="13">LN</strain>
    </source>
</reference>
<dbReference type="InterPro" id="IPR050510">
    <property type="entry name" value="Cation_transp_ATPase_P-type"/>
</dbReference>
<feature type="transmembrane region" description="Helical" evidence="10">
    <location>
        <begin position="287"/>
        <end position="315"/>
    </location>
</feature>
<evidence type="ECO:0000259" key="11">
    <source>
        <dbReference type="SMART" id="SM00831"/>
    </source>
</evidence>
<feature type="transmembrane region" description="Helical" evidence="10">
    <location>
        <begin position="856"/>
        <end position="876"/>
    </location>
</feature>
<feature type="transmembrane region" description="Helical" evidence="10">
    <location>
        <begin position="796"/>
        <end position="818"/>
    </location>
</feature>
<comment type="similarity">
    <text evidence="2">Belongs to the cation transport ATPase (P-type) (TC 3.A.3) family. Type IIA subfamily.</text>
</comment>
<proteinExistence type="inferred from homology"/>
<keyword evidence="6" id="KW-0067">ATP-binding</keyword>
<keyword evidence="9 10" id="KW-0472">Membrane</keyword>
<feature type="transmembrane region" description="Helical" evidence="10">
    <location>
        <begin position="98"/>
        <end position="114"/>
    </location>
</feature>
<dbReference type="Gene3D" id="3.40.50.1000">
    <property type="entry name" value="HAD superfamily/HAD-like"/>
    <property type="match status" value="1"/>
</dbReference>
<evidence type="ECO:0000256" key="6">
    <source>
        <dbReference type="ARBA" id="ARBA00022840"/>
    </source>
</evidence>
<evidence type="ECO:0000313" key="13">
    <source>
        <dbReference type="Proteomes" id="UP001333102"/>
    </source>
</evidence>
<dbReference type="PRINTS" id="PR00119">
    <property type="entry name" value="CATATPASE"/>
</dbReference>
<protein>
    <submittedName>
        <fullName evidence="12">Cation-translocating P-type ATPase</fullName>
    </submittedName>
</protein>
<evidence type="ECO:0000256" key="10">
    <source>
        <dbReference type="SAM" id="Phobius"/>
    </source>
</evidence>
<dbReference type="PANTHER" id="PTHR43294">
    <property type="entry name" value="SODIUM/POTASSIUM-TRANSPORTING ATPASE SUBUNIT ALPHA"/>
    <property type="match status" value="1"/>
</dbReference>
<evidence type="ECO:0000256" key="7">
    <source>
        <dbReference type="ARBA" id="ARBA00022967"/>
    </source>
</evidence>
<evidence type="ECO:0000256" key="1">
    <source>
        <dbReference type="ARBA" id="ARBA00004651"/>
    </source>
</evidence>
<comment type="subcellular location">
    <subcellularLocation>
        <location evidence="1">Cell membrane</location>
        <topology evidence="1">Multi-pass membrane protein</topology>
    </subcellularLocation>
</comment>
<accession>A0ABZ1BLQ7</accession>
<evidence type="ECO:0000256" key="2">
    <source>
        <dbReference type="ARBA" id="ARBA00005675"/>
    </source>
</evidence>
<dbReference type="Pfam" id="PF00689">
    <property type="entry name" value="Cation_ATPase_C"/>
    <property type="match status" value="1"/>
</dbReference>
<keyword evidence="13" id="KW-1185">Reference proteome</keyword>
<dbReference type="PANTHER" id="PTHR43294:SF21">
    <property type="entry name" value="CATION TRANSPORTING ATPASE"/>
    <property type="match status" value="1"/>
</dbReference>
<dbReference type="SUPFAM" id="SSF81660">
    <property type="entry name" value="Metal cation-transporting ATPase, ATP-binding domain N"/>
    <property type="match status" value="1"/>
</dbReference>
<keyword evidence="3" id="KW-1003">Cell membrane</keyword>
<dbReference type="InterPro" id="IPR004014">
    <property type="entry name" value="ATPase_P-typ_cation-transptr_N"/>
</dbReference>
<evidence type="ECO:0000256" key="3">
    <source>
        <dbReference type="ARBA" id="ARBA00022475"/>
    </source>
</evidence>
<dbReference type="Gene3D" id="3.40.1110.10">
    <property type="entry name" value="Calcium-transporting ATPase, cytoplasmic domain N"/>
    <property type="match status" value="1"/>
</dbReference>
<dbReference type="NCBIfam" id="TIGR01494">
    <property type="entry name" value="ATPase_P-type"/>
    <property type="match status" value="2"/>
</dbReference>
<keyword evidence="4 10" id="KW-0812">Transmembrane</keyword>
<sequence>MRRRRLQRQPTHAGGAAVDGGESLALPELLRRLRTDAHTGLDPHEARARLLRDGPNELPASTGAVGWRLLWDQIRSFMTLLLLGAGALAWGLGEVADALAILAIVVLNVLLGFVQEHRAEQAIRALAQWRAPKARVVRGGQVVEVPAGELVVGDLLLVEAGDRIPADARLLEAYALQVEESALSGESAPVPKVVVPMPAPDETGPGRAGHVLFAGTTAVAGSGRAVVIRTGAHSELGRIAAMVSEAPRPDSPLQHALDHLARRLVAVCVLAVTVVFAVGVAQGQPWYGMLLVSISLAVAAIPEGLPAAITAALALGVQRMSRRRAVVRQLSAIETLGCATVICSDKTGTLTLNEMTVVRIEGPWGAVEISGQGFSPSGGFFADGQAVDPLGRPVLARLLRAGVLCGHGDVAHRSGRWVAVGDPTEAALVCAARKAGLEPSRLRGRYRVLAEAPFEAGRRRMSVGVASEVPGVAEVMAKGAPDAILAACARWQGTAGEQRMGRAERARIVQRAEHLAADGLRVLAVAARRAAVTDLPDPRSSPEVLAAALERDLTFLGLVALRDPPRPDVAAAIERARRAHVRTVMVTGDHPATARAVAAAIGLAREDEPVLIGREMERMSDEELEGQLGRCRLFARVPPDQKRRLVQLLRQEGHVVAMTGDGINDAPALKEADIGVAMGIAGTDVARQAASLVLLDDNYATIVDAIEEGRAIYDNIRRFVRYLLACNTGEMLTMLGASLLGLPVPLTALQILWVNLVTDGLPALALGLLPPARGVMQRPPRSRQEGLLARGAGEEIVAQGTVIGMSTLLVFAATLALGGSQAQARTAAFASLVLLQLVYALKMGYDAGRHGLPPPVLAGSVLISAGLLGAVVAWPALQPLFGTTPLPAGVWALVAAGSVGVAAMQSLGDWGGARASRLVARLIPALSRGRAS</sequence>
<keyword evidence="5" id="KW-0547">Nucleotide-binding</keyword>
<dbReference type="Pfam" id="PF00122">
    <property type="entry name" value="E1-E2_ATPase"/>
    <property type="match status" value="1"/>
</dbReference>
<gene>
    <name evidence="12" type="ORF">VLY81_08015</name>
</gene>
<dbReference type="InterPro" id="IPR023299">
    <property type="entry name" value="ATPase_P-typ_cyto_dom_N"/>
</dbReference>
<dbReference type="InterPro" id="IPR001757">
    <property type="entry name" value="P_typ_ATPase"/>
</dbReference>
<dbReference type="Pfam" id="PF00690">
    <property type="entry name" value="Cation_ATPase_N"/>
    <property type="match status" value="1"/>
</dbReference>
<dbReference type="InterPro" id="IPR023214">
    <property type="entry name" value="HAD_sf"/>
</dbReference>
<dbReference type="InterPro" id="IPR023298">
    <property type="entry name" value="ATPase_P-typ_TM_dom_sf"/>
</dbReference>
<dbReference type="SUPFAM" id="SSF81665">
    <property type="entry name" value="Calcium ATPase, transmembrane domain M"/>
    <property type="match status" value="1"/>
</dbReference>
<keyword evidence="8 10" id="KW-1133">Transmembrane helix</keyword>
<evidence type="ECO:0000313" key="12">
    <source>
        <dbReference type="EMBL" id="WRP13396.1"/>
    </source>
</evidence>
<name>A0ABZ1BLQ7_9FIRM</name>
<keyword evidence="7" id="KW-1278">Translocase</keyword>
<dbReference type="InterPro" id="IPR018303">
    <property type="entry name" value="ATPase_P-typ_P_site"/>
</dbReference>